<evidence type="ECO:0000256" key="2">
    <source>
        <dbReference type="ARBA" id="ARBA00022679"/>
    </source>
</evidence>
<keyword evidence="6" id="KW-1185">Reference proteome</keyword>
<keyword evidence="2 5" id="KW-0808">Transferase</keyword>
<dbReference type="Gene3D" id="3.40.50.2000">
    <property type="entry name" value="Glycogen Phosphorylase B"/>
    <property type="match status" value="2"/>
</dbReference>
<organism evidence="5 6">
    <name type="scientific">Actinomycetospora atypica</name>
    <dbReference type="NCBI Taxonomy" id="1290095"/>
    <lineage>
        <taxon>Bacteria</taxon>
        <taxon>Bacillati</taxon>
        <taxon>Actinomycetota</taxon>
        <taxon>Actinomycetes</taxon>
        <taxon>Pseudonocardiales</taxon>
        <taxon>Pseudonocardiaceae</taxon>
        <taxon>Actinomycetospora</taxon>
    </lineage>
</organism>
<sequence length="399" mass="43018">MRPVPVLVKPVLACVTDAVAPFHAGGKEQRTAELSARLADRFEVHVHTMRWWGDEPTRRDGDVTYHGLCRPHPLYVGGRRSIRQALAFALGCLRLLTARFDVLEADHMPYLHLPVLALVARLRRRPFVVTWHEVWSRDYWRSYLGPAGTLAWAVERMTMRLPQLIVAASAETAVRLAEVVDTPVVVAPNGVDLAAVEAALGRRVEVPAVDVVTVGRLLPHKRVDLLLEALARIDRPVTARVIGRGPQASFLTTRAAALGLDVTVHHDVDDPAELYRLVAAARVFVLPSAREGFGIVALEGLACGLPVITTAAPDNLARHLVADAPGGFVCADDVGSLARAIADVLDGTTAVVGKADRDAWLARHGWQHTADRLTAALAPLLGSPTVASSPAHREVGTPA</sequence>
<dbReference type="CDD" id="cd03801">
    <property type="entry name" value="GT4_PimA-like"/>
    <property type="match status" value="1"/>
</dbReference>
<dbReference type="GO" id="GO:0016757">
    <property type="term" value="F:glycosyltransferase activity"/>
    <property type="evidence" value="ECO:0007669"/>
    <property type="project" value="UniProtKB-KW"/>
</dbReference>
<protein>
    <submittedName>
        <fullName evidence="5">Glycosyltransferase family 4 protein</fullName>
        <ecNumber evidence="5">2.4.-.-</ecNumber>
    </submittedName>
</protein>
<name>A0ABV9YJ99_9PSEU</name>
<evidence type="ECO:0000259" key="4">
    <source>
        <dbReference type="Pfam" id="PF13439"/>
    </source>
</evidence>
<dbReference type="Pfam" id="PF13439">
    <property type="entry name" value="Glyco_transf_4"/>
    <property type="match status" value="1"/>
</dbReference>
<dbReference type="EC" id="2.4.-.-" evidence="5"/>
<dbReference type="SUPFAM" id="SSF53756">
    <property type="entry name" value="UDP-Glycosyltransferase/glycogen phosphorylase"/>
    <property type="match status" value="1"/>
</dbReference>
<dbReference type="PANTHER" id="PTHR45947:SF3">
    <property type="entry name" value="SULFOQUINOVOSYL TRANSFERASE SQD2"/>
    <property type="match status" value="1"/>
</dbReference>
<accession>A0ABV9YJ99</accession>
<feature type="domain" description="Glycosyl transferase family 1" evidence="3">
    <location>
        <begin position="211"/>
        <end position="347"/>
    </location>
</feature>
<dbReference type="InterPro" id="IPR001296">
    <property type="entry name" value="Glyco_trans_1"/>
</dbReference>
<dbReference type="Pfam" id="PF00534">
    <property type="entry name" value="Glycos_transf_1"/>
    <property type="match status" value="1"/>
</dbReference>
<evidence type="ECO:0000313" key="6">
    <source>
        <dbReference type="Proteomes" id="UP001595947"/>
    </source>
</evidence>
<evidence type="ECO:0000256" key="1">
    <source>
        <dbReference type="ARBA" id="ARBA00022676"/>
    </source>
</evidence>
<gene>
    <name evidence="5" type="ORF">ACFPBZ_05865</name>
</gene>
<comment type="caution">
    <text evidence="5">The sequence shown here is derived from an EMBL/GenBank/DDBJ whole genome shotgun (WGS) entry which is preliminary data.</text>
</comment>
<dbReference type="RefSeq" id="WP_378035072.1">
    <property type="nucleotide sequence ID" value="NZ_JBHSIV010000004.1"/>
</dbReference>
<dbReference type="InterPro" id="IPR028098">
    <property type="entry name" value="Glyco_trans_4-like_N"/>
</dbReference>
<proteinExistence type="predicted"/>
<dbReference type="EMBL" id="JBHSIV010000004">
    <property type="protein sequence ID" value="MFC5061722.1"/>
    <property type="molecule type" value="Genomic_DNA"/>
</dbReference>
<reference evidence="6" key="1">
    <citation type="journal article" date="2019" name="Int. J. Syst. Evol. Microbiol.">
        <title>The Global Catalogue of Microorganisms (GCM) 10K type strain sequencing project: providing services to taxonomists for standard genome sequencing and annotation.</title>
        <authorList>
            <consortium name="The Broad Institute Genomics Platform"/>
            <consortium name="The Broad Institute Genome Sequencing Center for Infectious Disease"/>
            <person name="Wu L."/>
            <person name="Ma J."/>
        </authorList>
    </citation>
    <scope>NUCLEOTIDE SEQUENCE [LARGE SCALE GENOMIC DNA]</scope>
    <source>
        <strain evidence="6">CGMCC 4.7093</strain>
    </source>
</reference>
<evidence type="ECO:0000259" key="3">
    <source>
        <dbReference type="Pfam" id="PF00534"/>
    </source>
</evidence>
<keyword evidence="1 5" id="KW-0328">Glycosyltransferase</keyword>
<dbReference type="InterPro" id="IPR050194">
    <property type="entry name" value="Glycosyltransferase_grp1"/>
</dbReference>
<dbReference type="PANTHER" id="PTHR45947">
    <property type="entry name" value="SULFOQUINOVOSYL TRANSFERASE SQD2"/>
    <property type="match status" value="1"/>
</dbReference>
<feature type="domain" description="Glycosyltransferase subfamily 4-like N-terminal" evidence="4">
    <location>
        <begin position="25"/>
        <end position="194"/>
    </location>
</feature>
<evidence type="ECO:0000313" key="5">
    <source>
        <dbReference type="EMBL" id="MFC5061722.1"/>
    </source>
</evidence>
<dbReference type="Proteomes" id="UP001595947">
    <property type="component" value="Unassembled WGS sequence"/>
</dbReference>